<dbReference type="SUPFAM" id="SSF56349">
    <property type="entry name" value="DNA breaking-rejoining enzymes"/>
    <property type="match status" value="1"/>
</dbReference>
<evidence type="ECO:0000256" key="1">
    <source>
        <dbReference type="ARBA" id="ARBA00023125"/>
    </source>
</evidence>
<evidence type="ECO:0000313" key="8">
    <source>
        <dbReference type="Proteomes" id="UP001204320"/>
    </source>
</evidence>
<gene>
    <name evidence="7" type="ORF">NVS32_10460</name>
</gene>
<name>A0ABT1ZAY0_9ACTN</name>
<dbReference type="PANTHER" id="PTHR30349">
    <property type="entry name" value="PHAGE INTEGRASE-RELATED"/>
    <property type="match status" value="1"/>
</dbReference>
<evidence type="ECO:0000259" key="6">
    <source>
        <dbReference type="PROSITE" id="PS51900"/>
    </source>
</evidence>
<dbReference type="EMBL" id="JANSKA010000009">
    <property type="protein sequence ID" value="MCR9037366.1"/>
    <property type="molecule type" value="Genomic_DNA"/>
</dbReference>
<dbReference type="PROSITE" id="PS51898">
    <property type="entry name" value="TYR_RECOMBINASE"/>
    <property type="match status" value="1"/>
</dbReference>
<sequence>MAKVTGEGTIVQLEKDKPRSKCRKWQLRVPVGLDPRSGKYKTRTRRFGGTYTQAKAALREFIDEIEGDRVQGRAGETFAEYCERYLDARVARAEIAENTRERIESQLRSACRHIGGVRMAAVTPDMLDEMYVSMMNGDTLSGRPASGTSVNQTHRVIHTMFEAAKREGLVTENPCDKANPPRVDTRPKKAIDPARAHEFIASLDPVDPHELALMLAVTMGLRRGEVCGLSWGDVDLDRRIVEVRHSLDKHGNLGPTKTRAGMRMLPLSEVTQDALARAKAGQEEEMGRRRDDDPIVVTGDGKRMNPAVLGRWWERNREGYGLAEFTLHELRHTYLTLLAESGVHPKVMQELAGHSSSRVTMDIYTHVNMTAKRDAVAAVSKIF</sequence>
<feature type="domain" description="Core-binding (CB)" evidence="6">
    <location>
        <begin position="76"/>
        <end position="165"/>
    </location>
</feature>
<dbReference type="InterPro" id="IPR010998">
    <property type="entry name" value="Integrase_recombinase_N"/>
</dbReference>
<feature type="domain" description="Tyr recombinase" evidence="5">
    <location>
        <begin position="186"/>
        <end position="377"/>
    </location>
</feature>
<dbReference type="InterPro" id="IPR050090">
    <property type="entry name" value="Tyrosine_recombinase_XerCD"/>
</dbReference>
<dbReference type="PROSITE" id="PS51900">
    <property type="entry name" value="CB"/>
    <property type="match status" value="1"/>
</dbReference>
<feature type="region of interest" description="Disordered" evidence="4">
    <location>
        <begin position="279"/>
        <end position="299"/>
    </location>
</feature>
<dbReference type="InterPro" id="IPR002104">
    <property type="entry name" value="Integrase_catalytic"/>
</dbReference>
<dbReference type="Gene3D" id="1.10.150.130">
    <property type="match status" value="1"/>
</dbReference>
<evidence type="ECO:0000256" key="2">
    <source>
        <dbReference type="ARBA" id="ARBA00023172"/>
    </source>
</evidence>
<evidence type="ECO:0000259" key="5">
    <source>
        <dbReference type="PROSITE" id="PS51898"/>
    </source>
</evidence>
<dbReference type="Gene3D" id="1.10.443.10">
    <property type="entry name" value="Intergrase catalytic core"/>
    <property type="match status" value="1"/>
</dbReference>
<feature type="compositionally biased region" description="Basic and acidic residues" evidence="4">
    <location>
        <begin position="280"/>
        <end position="293"/>
    </location>
</feature>
<reference evidence="7 8" key="1">
    <citation type="submission" date="2022-08" db="EMBL/GenBank/DDBJ databases">
        <title>Tractidigestivibacter montrealensis type strain KD21.</title>
        <authorList>
            <person name="Diop K."/>
            <person name="Richard C."/>
            <person name="Routy B."/>
        </authorList>
    </citation>
    <scope>NUCLEOTIDE SEQUENCE [LARGE SCALE GENOMIC DNA]</scope>
    <source>
        <strain evidence="7 8">KD21</strain>
    </source>
</reference>
<keyword evidence="1 3" id="KW-0238">DNA-binding</keyword>
<dbReference type="InterPro" id="IPR013762">
    <property type="entry name" value="Integrase-like_cat_sf"/>
</dbReference>
<dbReference type="InterPro" id="IPR044068">
    <property type="entry name" value="CB"/>
</dbReference>
<proteinExistence type="predicted"/>
<evidence type="ECO:0000256" key="4">
    <source>
        <dbReference type="SAM" id="MobiDB-lite"/>
    </source>
</evidence>
<comment type="caution">
    <text evidence="7">The sequence shown here is derived from an EMBL/GenBank/DDBJ whole genome shotgun (WGS) entry which is preliminary data.</text>
</comment>
<keyword evidence="2" id="KW-0233">DNA recombination</keyword>
<accession>A0ABT1ZAY0</accession>
<dbReference type="CDD" id="cd01189">
    <property type="entry name" value="INT_ICEBs1_C_like"/>
    <property type="match status" value="1"/>
</dbReference>
<dbReference type="Pfam" id="PF00589">
    <property type="entry name" value="Phage_integrase"/>
    <property type="match status" value="1"/>
</dbReference>
<dbReference type="RefSeq" id="WP_258499761.1">
    <property type="nucleotide sequence ID" value="NZ_JANSKA010000009.1"/>
</dbReference>
<dbReference type="PANTHER" id="PTHR30349:SF91">
    <property type="entry name" value="INTA PROTEIN"/>
    <property type="match status" value="1"/>
</dbReference>
<evidence type="ECO:0000313" key="7">
    <source>
        <dbReference type="EMBL" id="MCR9037366.1"/>
    </source>
</evidence>
<protein>
    <submittedName>
        <fullName evidence="7">Site-specific integrase</fullName>
    </submittedName>
</protein>
<keyword evidence="8" id="KW-1185">Reference proteome</keyword>
<evidence type="ECO:0000256" key="3">
    <source>
        <dbReference type="PROSITE-ProRule" id="PRU01248"/>
    </source>
</evidence>
<dbReference type="Proteomes" id="UP001204320">
    <property type="component" value="Unassembled WGS sequence"/>
</dbReference>
<organism evidence="7 8">
    <name type="scientific">Tractidigestivibacter montrealensis</name>
    <dbReference type="NCBI Taxonomy" id="2972466"/>
    <lineage>
        <taxon>Bacteria</taxon>
        <taxon>Bacillati</taxon>
        <taxon>Actinomycetota</taxon>
        <taxon>Coriobacteriia</taxon>
        <taxon>Coriobacteriales</taxon>
        <taxon>Atopobiaceae</taxon>
        <taxon>Tractidigestivibacter</taxon>
    </lineage>
</organism>
<dbReference type="InterPro" id="IPR011010">
    <property type="entry name" value="DNA_brk_join_enz"/>
</dbReference>